<gene>
    <name evidence="1" type="ORF">ENN90_14920</name>
</gene>
<evidence type="ECO:0000313" key="1">
    <source>
        <dbReference type="EMBL" id="HDR52888.1"/>
    </source>
</evidence>
<name>A0A831LNB3_9BACT</name>
<organism evidence="1">
    <name type="scientific">Mariniphaga anaerophila</name>
    <dbReference type="NCBI Taxonomy" id="1484053"/>
    <lineage>
        <taxon>Bacteria</taxon>
        <taxon>Pseudomonadati</taxon>
        <taxon>Bacteroidota</taxon>
        <taxon>Bacteroidia</taxon>
        <taxon>Marinilabiliales</taxon>
        <taxon>Prolixibacteraceae</taxon>
        <taxon>Mariniphaga</taxon>
    </lineage>
</organism>
<evidence type="ECO:0008006" key="2">
    <source>
        <dbReference type="Google" id="ProtNLM"/>
    </source>
</evidence>
<reference evidence="1" key="1">
    <citation type="journal article" date="2020" name="mSystems">
        <title>Genome- and Community-Level Interaction Insights into Carbon Utilization and Element Cycling Functions of Hydrothermarchaeota in Hydrothermal Sediment.</title>
        <authorList>
            <person name="Zhou Z."/>
            <person name="Liu Y."/>
            <person name="Xu W."/>
            <person name="Pan J."/>
            <person name="Luo Z.H."/>
            <person name="Li M."/>
        </authorList>
    </citation>
    <scope>NUCLEOTIDE SEQUENCE [LARGE SCALE GENOMIC DNA]</scope>
    <source>
        <strain evidence="1">SpSt-1217</strain>
    </source>
</reference>
<dbReference type="EMBL" id="DSDK01000836">
    <property type="protein sequence ID" value="HDR52888.1"/>
    <property type="molecule type" value="Genomic_DNA"/>
</dbReference>
<accession>A0A831LNB3</accession>
<dbReference type="InterPro" id="IPR013320">
    <property type="entry name" value="ConA-like_dom_sf"/>
</dbReference>
<protein>
    <recommendedName>
        <fullName evidence="2">GH16 domain-containing protein</fullName>
    </recommendedName>
</protein>
<dbReference type="Gene3D" id="2.60.120.200">
    <property type="match status" value="1"/>
</dbReference>
<sequence length="608" mass="72217">MSFKIFTLQLLGKIKPVEKIELQRKMLFDDYQEFLRVEQSAELKELLDLEKYIQSPDYKKRKDELQHLKFRGSKEEALLREYEKLKKSGHLKKYFKLKDSADLKRFEALKVSEKFKEYRELGEFVENGVFKKEKEEVKRQVFKGSEEHQQEQEYNRLKKSKGIKVYYELHRSEKITRHESVAKSDKLKKYIDLKNLPDKDKQKKKELKNLLYDGEIKNYLKFEKSKKLRIFRDTADSYNLKRFEELKGIVETDDFRKRVAHLKDKKKFEKTSAFKKWKRWKELSASNDIRFFSKFEKSSLLRNYYDVKESPDLKRFLELKEIISSDEYLKRKAYLEDPKKWEKSEEYSAGQKYREMMSHPHIVKYFKYKGTDAFDFFKNWKVTFEDDFSDSRLKAEKWSTLSLTAEKALGKNFSMPGDLHVFTDGKNVSTAGKLVIETRKEKTGGMVWKMPAGFVPHTFDYTSGLVTTAKSFWQEDGIFEAKVKFNPVKEVVHIFALQGEKLSPRLHLVEMGTKNRIGLAETSENGKVKVNGLDISNLKKRNWYIFTIEKAGGNLSWKINDTEVLKTEHRYIDFPLHIFMQSIVVENVPGSKLPVRFQVDWVKCYKKI</sequence>
<dbReference type="GO" id="GO:0005975">
    <property type="term" value="P:carbohydrate metabolic process"/>
    <property type="evidence" value="ECO:0007669"/>
    <property type="project" value="UniProtKB-ARBA"/>
</dbReference>
<dbReference type="GO" id="GO:0004553">
    <property type="term" value="F:hydrolase activity, hydrolyzing O-glycosyl compounds"/>
    <property type="evidence" value="ECO:0007669"/>
    <property type="project" value="UniProtKB-ARBA"/>
</dbReference>
<proteinExistence type="predicted"/>
<dbReference type="Proteomes" id="UP000886047">
    <property type="component" value="Unassembled WGS sequence"/>
</dbReference>
<dbReference type="SUPFAM" id="SSF49899">
    <property type="entry name" value="Concanavalin A-like lectins/glucanases"/>
    <property type="match status" value="1"/>
</dbReference>
<comment type="caution">
    <text evidence="1">The sequence shown here is derived from an EMBL/GenBank/DDBJ whole genome shotgun (WGS) entry which is preliminary data.</text>
</comment>
<dbReference type="AlphaFoldDB" id="A0A831LNB3"/>